<dbReference type="Gene3D" id="2.120.10.30">
    <property type="entry name" value="TolB, C-terminal domain"/>
    <property type="match status" value="2"/>
</dbReference>
<dbReference type="InterPro" id="IPR001375">
    <property type="entry name" value="Peptidase_S9_cat"/>
</dbReference>
<dbReference type="RefSeq" id="WP_379781104.1">
    <property type="nucleotide sequence ID" value="NZ_JBHSWW010000100.1"/>
</dbReference>
<protein>
    <submittedName>
        <fullName evidence="5">S9 family peptidase</fullName>
    </submittedName>
</protein>
<dbReference type="EMBL" id="JBHSWW010000100">
    <property type="protein sequence ID" value="MFC6753469.1"/>
    <property type="molecule type" value="Genomic_DNA"/>
</dbReference>
<proteinExistence type="predicted"/>
<dbReference type="AlphaFoldDB" id="A0ABD5SDI6"/>
<dbReference type="Proteomes" id="UP001596442">
    <property type="component" value="Unassembled WGS sequence"/>
</dbReference>
<feature type="compositionally biased region" description="Basic and acidic residues" evidence="3">
    <location>
        <begin position="742"/>
        <end position="755"/>
    </location>
</feature>
<name>A0ABD5SDI6_9EURY</name>
<feature type="region of interest" description="Disordered" evidence="3">
    <location>
        <begin position="718"/>
        <end position="755"/>
    </location>
</feature>
<evidence type="ECO:0000256" key="1">
    <source>
        <dbReference type="ARBA" id="ARBA00022801"/>
    </source>
</evidence>
<keyword evidence="2" id="KW-0645">Protease</keyword>
<feature type="compositionally biased region" description="Acidic residues" evidence="3">
    <location>
        <begin position="727"/>
        <end position="741"/>
    </location>
</feature>
<evidence type="ECO:0000313" key="6">
    <source>
        <dbReference type="Proteomes" id="UP001596442"/>
    </source>
</evidence>
<feature type="domain" description="Peptidase S9 prolyl oligopeptidase catalytic" evidence="4">
    <location>
        <begin position="509"/>
        <end position="715"/>
    </location>
</feature>
<dbReference type="InterPro" id="IPR029058">
    <property type="entry name" value="AB_hydrolase_fold"/>
</dbReference>
<dbReference type="Pfam" id="PF00326">
    <property type="entry name" value="Peptidase_S9"/>
    <property type="match status" value="1"/>
</dbReference>
<reference evidence="5 6" key="1">
    <citation type="journal article" date="2019" name="Int. J. Syst. Evol. Microbiol.">
        <title>The Global Catalogue of Microorganisms (GCM) 10K type strain sequencing project: providing services to taxonomists for standard genome sequencing and annotation.</title>
        <authorList>
            <consortium name="The Broad Institute Genomics Platform"/>
            <consortium name="The Broad Institute Genome Sequencing Center for Infectious Disease"/>
            <person name="Wu L."/>
            <person name="Ma J."/>
        </authorList>
    </citation>
    <scope>NUCLEOTIDE SEQUENCE [LARGE SCALE GENOMIC DNA]</scope>
    <source>
        <strain evidence="5 6">CGMCC 1.3239</strain>
    </source>
</reference>
<dbReference type="SUPFAM" id="SSF82171">
    <property type="entry name" value="DPP6 N-terminal domain-like"/>
    <property type="match status" value="1"/>
</dbReference>
<dbReference type="PANTHER" id="PTHR42776">
    <property type="entry name" value="SERINE PEPTIDASE S9 FAMILY MEMBER"/>
    <property type="match status" value="1"/>
</dbReference>
<evidence type="ECO:0000256" key="3">
    <source>
        <dbReference type="SAM" id="MobiDB-lite"/>
    </source>
</evidence>
<keyword evidence="6" id="KW-1185">Reference proteome</keyword>
<feature type="region of interest" description="Disordered" evidence="3">
    <location>
        <begin position="133"/>
        <end position="154"/>
    </location>
</feature>
<dbReference type="GO" id="GO:0008233">
    <property type="term" value="F:peptidase activity"/>
    <property type="evidence" value="ECO:0007669"/>
    <property type="project" value="UniProtKB-ARBA"/>
</dbReference>
<dbReference type="Gene3D" id="3.40.50.1820">
    <property type="entry name" value="alpha/beta hydrolase"/>
    <property type="match status" value="1"/>
</dbReference>
<feature type="region of interest" description="Disordered" evidence="3">
    <location>
        <begin position="202"/>
        <end position="231"/>
    </location>
</feature>
<dbReference type="SUPFAM" id="SSF53474">
    <property type="entry name" value="alpha/beta-Hydrolases"/>
    <property type="match status" value="1"/>
</dbReference>
<feature type="compositionally biased region" description="Basic and acidic residues" evidence="3">
    <location>
        <begin position="133"/>
        <end position="142"/>
    </location>
</feature>
<gene>
    <name evidence="5" type="ORF">ACFQEU_08325</name>
</gene>
<accession>A0ABD5SDI6</accession>
<evidence type="ECO:0000256" key="2">
    <source>
        <dbReference type="ARBA" id="ARBA00022825"/>
    </source>
</evidence>
<dbReference type="InterPro" id="IPR011042">
    <property type="entry name" value="6-blade_b-propeller_TolB-like"/>
</dbReference>
<dbReference type="Pfam" id="PF07676">
    <property type="entry name" value="PD40"/>
    <property type="match status" value="3"/>
</dbReference>
<evidence type="ECO:0000313" key="5">
    <source>
        <dbReference type="EMBL" id="MFC6753469.1"/>
    </source>
</evidence>
<dbReference type="InterPro" id="IPR011659">
    <property type="entry name" value="WD40"/>
</dbReference>
<keyword evidence="1" id="KW-0378">Hydrolase</keyword>
<keyword evidence="2" id="KW-0720">Serine protease</keyword>
<comment type="caution">
    <text evidence="5">The sequence shown here is derived from an EMBL/GenBank/DDBJ whole genome shotgun (WGS) entry which is preliminary data.</text>
</comment>
<dbReference type="PANTHER" id="PTHR42776:SF4">
    <property type="entry name" value="ACYLAMINO-ACID-RELEASING ENZYME"/>
    <property type="match status" value="1"/>
</dbReference>
<feature type="compositionally biased region" description="Basic and acidic residues" evidence="3">
    <location>
        <begin position="211"/>
        <end position="225"/>
    </location>
</feature>
<evidence type="ECO:0000259" key="4">
    <source>
        <dbReference type="Pfam" id="PF00326"/>
    </source>
</evidence>
<organism evidence="5 6">
    <name type="scientific">Halorubrum tibetense</name>
    <dbReference type="NCBI Taxonomy" id="175631"/>
    <lineage>
        <taxon>Archaea</taxon>
        <taxon>Methanobacteriati</taxon>
        <taxon>Methanobacteriota</taxon>
        <taxon>Stenosarchaea group</taxon>
        <taxon>Halobacteria</taxon>
        <taxon>Halobacteriales</taxon>
        <taxon>Haloferacaceae</taxon>
        <taxon>Halorubrum</taxon>
    </lineage>
</organism>
<sequence length="755" mass="81712">MERVTAAAYHDIAKPADPRISPDGDRVAFLRRQPNGDDTYESTVYAVDADGESDPRRLTLAEGVDAEPRWGPSGDRLAFTSTRGADDDRQQLWVLPTDGGEARQVTDVVGGVSGIAWSPDGDRIAFTQSVTAADREADRDLSVPEEYEPEEHPDPRVIDRTVYRSNQSYFDGRRPGVYVVDADAVVDGVAADGVAADGIAADATGGTAGERPGDDDGGRANHPDDDAGESSAVVRVTDRDADFAAPEWGDPNTLYYTESVGEDPDDSYEIAIHAHDLATDTVERVHTTTGWGASLAATADGRVAFTHTDPDQASMNQSDLHLLARASDEVRSLTDGLDRGLGYEASPQWGPDDEALYFATPDEGRTALWRVPADGSADPERRFRRGAVAGATVGGSNASDEGSLAVALSEWDHPGDVFLFDAGDEETTRLTELNAGFLADRYVGEPEEIRFASDGVEIQGWVLTPPGFDQTDASVGTGDDGDGRETYPLAVEIHGGPHAMWTTAGTMWHEFQTLAARGYVVFWSNPRGSAGYGEAFLQAIERDWGDVTLADVETGVDTVLEDYPIDEENVFVTGGSFGGFMTAWAVGRSDRFRAAVAQRGVYDLTGFYGSTDGAYKLLEGDFDTVPSAEPGWLWEQSPTGHADAVDTPTLLIHSEDDTRTPICTAELYHRILRKNGVDTRFVRYPREGHELSRSGEPAHIVDRIERIVRWFDGYSDHHDAPRALDRPEDDGLTAGEDEDGDEKAGPDTTEPDRAD</sequence>